<evidence type="ECO:0000259" key="15">
    <source>
        <dbReference type="Pfam" id="PF01210"/>
    </source>
</evidence>
<dbReference type="NCBIfam" id="NF000940">
    <property type="entry name" value="PRK00094.1-2"/>
    <property type="match status" value="1"/>
</dbReference>
<sequence length="309" mass="33579">MNYLNPDLMCKLADVSIAVIGAGKWGQALQFALSRNVTCKITSRHTKPIEHFVSVEEALNCEYLIFALPAQVVRGWLEAHFTFHGQKILVAAKGIEQGSGAFLNEIFAHYVPKEHLSFLSGPSFASEVMQGLPTAVVINSSNEILSKEFASFFPSFMKTYTSKDVIGAEVCGAYKNVLAIASGICDGLKLGNNARASLIARGLVEMHRFGKYFGALDETFLGLSGAGDLFLTASSTLSRNYRVGLFLAEGKRLEDILLALGEVAEGVFTSEAICELSLKHTIYVPIAHEIALILKGKEPRESVRDLLAD</sequence>
<keyword evidence="7 11" id="KW-0520">NAD</keyword>
<dbReference type="InterPro" id="IPR006109">
    <property type="entry name" value="G3P_DH_NAD-dep_C"/>
</dbReference>
<dbReference type="Gene3D" id="3.40.50.720">
    <property type="entry name" value="NAD(P)-binding Rossmann-like Domain"/>
    <property type="match status" value="1"/>
</dbReference>
<dbReference type="Pfam" id="PF01210">
    <property type="entry name" value="NAD_Gly3P_dh_N"/>
    <property type="match status" value="1"/>
</dbReference>
<dbReference type="NCBIfam" id="NF000943">
    <property type="entry name" value="PRK00094.2-1"/>
    <property type="match status" value="1"/>
</dbReference>
<dbReference type="PANTHER" id="PTHR11728">
    <property type="entry name" value="GLYCEROL-3-PHOSPHATE DEHYDROGENASE"/>
    <property type="match status" value="1"/>
</dbReference>
<evidence type="ECO:0000256" key="7">
    <source>
        <dbReference type="ARBA" id="ARBA00023027"/>
    </source>
</evidence>
<feature type="binding site" evidence="11">
    <location>
        <position position="123"/>
    </location>
    <ligand>
        <name>sn-glycerol 3-phosphate</name>
        <dbReference type="ChEBI" id="CHEBI:57597"/>
    </ligand>
</feature>
<dbReference type="GO" id="GO:0005975">
    <property type="term" value="P:carbohydrate metabolic process"/>
    <property type="evidence" value="ECO:0007669"/>
    <property type="project" value="InterPro"/>
</dbReference>
<dbReference type="GO" id="GO:0141152">
    <property type="term" value="F:glycerol-3-phosphate dehydrogenase (NAD+) activity"/>
    <property type="evidence" value="ECO:0007669"/>
    <property type="project" value="RHEA"/>
</dbReference>
<keyword evidence="6 11" id="KW-0560">Oxidoreductase</keyword>
<keyword evidence="18" id="KW-1185">Reference proteome</keyword>
<dbReference type="GO" id="GO:0046167">
    <property type="term" value="P:glycerol-3-phosphate biosynthetic process"/>
    <property type="evidence" value="ECO:0007669"/>
    <property type="project" value="UniProtKB-UniRule"/>
</dbReference>
<dbReference type="NCBIfam" id="NF000942">
    <property type="entry name" value="PRK00094.1-4"/>
    <property type="match status" value="1"/>
</dbReference>
<comment type="pathway">
    <text evidence="11">Membrane lipid metabolism; glycerophospholipid metabolism.</text>
</comment>
<keyword evidence="10 11" id="KW-1208">Phospholipid metabolism</keyword>
<feature type="binding site" evidence="14">
    <location>
        <position position="125"/>
    </location>
    <ligand>
        <name>NAD(+)</name>
        <dbReference type="ChEBI" id="CHEBI:57540"/>
    </ligand>
</feature>
<evidence type="ECO:0000256" key="10">
    <source>
        <dbReference type="ARBA" id="ARBA00023264"/>
    </source>
</evidence>
<feature type="binding site" evidence="11">
    <location>
        <position position="45"/>
    </location>
    <ligand>
        <name>NADPH</name>
        <dbReference type="ChEBI" id="CHEBI:57783"/>
    </ligand>
</feature>
<feature type="active site" description="Proton acceptor" evidence="11 12">
    <location>
        <position position="175"/>
    </location>
</feature>
<dbReference type="RefSeq" id="WP_014769306.1">
    <property type="nucleotide sequence ID" value="NC_018002.1"/>
</dbReference>
<dbReference type="PATRIC" id="fig|760154.4.peg.1133"/>
<keyword evidence="5 11" id="KW-0521">NADP</keyword>
<dbReference type="AlphaFoldDB" id="I3XWV3"/>
<feature type="binding site" evidence="14">
    <location>
        <position position="239"/>
    </location>
    <ligand>
        <name>NAD(+)</name>
        <dbReference type="ChEBI" id="CHEBI:57540"/>
    </ligand>
</feature>
<evidence type="ECO:0000313" key="17">
    <source>
        <dbReference type="EMBL" id="AFL68427.1"/>
    </source>
</evidence>
<evidence type="ECO:0000313" key="18">
    <source>
        <dbReference type="Proteomes" id="UP000006176"/>
    </source>
</evidence>
<feature type="binding site" evidence="13">
    <location>
        <begin position="239"/>
        <end position="240"/>
    </location>
    <ligand>
        <name>substrate</name>
    </ligand>
</feature>
<dbReference type="InterPro" id="IPR036291">
    <property type="entry name" value="NAD(P)-bd_dom_sf"/>
</dbReference>
<evidence type="ECO:0000256" key="3">
    <source>
        <dbReference type="ARBA" id="ARBA00022516"/>
    </source>
</evidence>
<dbReference type="EC" id="1.1.1.94" evidence="11"/>
<evidence type="ECO:0000256" key="8">
    <source>
        <dbReference type="ARBA" id="ARBA00023098"/>
    </source>
</evidence>
<dbReference type="GO" id="GO:0005829">
    <property type="term" value="C:cytosol"/>
    <property type="evidence" value="ECO:0007669"/>
    <property type="project" value="TreeGrafter"/>
</dbReference>
<comment type="subcellular location">
    <subcellularLocation>
        <location evidence="11">Cytoplasm</location>
    </subcellularLocation>
</comment>
<comment type="similarity">
    <text evidence="1 11">Belongs to the NAD-dependent glycerol-3-phosphate dehydrogenase family.</text>
</comment>
<name>I3XWV3_SULBS</name>
<feature type="binding site" evidence="14">
    <location>
        <begin position="21"/>
        <end position="26"/>
    </location>
    <ligand>
        <name>NAD(+)</name>
        <dbReference type="ChEBI" id="CHEBI:57540"/>
    </ligand>
</feature>
<feature type="binding site" evidence="11">
    <location>
        <position position="240"/>
    </location>
    <ligand>
        <name>sn-glycerol 3-phosphate</name>
        <dbReference type="ChEBI" id="CHEBI:57597"/>
    </ligand>
</feature>
<evidence type="ECO:0000256" key="6">
    <source>
        <dbReference type="ARBA" id="ARBA00023002"/>
    </source>
</evidence>
<comment type="caution">
    <text evidence="11">Lacks conserved residue(s) required for the propagation of feature annotation.</text>
</comment>
<dbReference type="GO" id="GO:0051287">
    <property type="term" value="F:NAD binding"/>
    <property type="evidence" value="ECO:0007669"/>
    <property type="project" value="InterPro"/>
</dbReference>
<evidence type="ECO:0000256" key="11">
    <source>
        <dbReference type="HAMAP-Rule" id="MF_00394"/>
    </source>
</evidence>
<keyword evidence="2 11" id="KW-0963">Cytoplasm</keyword>
<dbReference type="HAMAP" id="MF_00394">
    <property type="entry name" value="NAD_Glyc3P_dehydrog"/>
    <property type="match status" value="1"/>
</dbReference>
<feature type="binding site" evidence="11">
    <location>
        <position position="125"/>
    </location>
    <ligand>
        <name>NADPH</name>
        <dbReference type="ChEBI" id="CHEBI:57783"/>
    </ligand>
</feature>
<dbReference type="InterPro" id="IPR008927">
    <property type="entry name" value="6-PGluconate_DH-like_C_sf"/>
</dbReference>
<dbReference type="GO" id="GO:0006650">
    <property type="term" value="P:glycerophospholipid metabolic process"/>
    <property type="evidence" value="ECO:0007669"/>
    <property type="project" value="UniProtKB-UniRule"/>
</dbReference>
<accession>I3XWV3</accession>
<feature type="binding site" evidence="11">
    <location>
        <position position="25"/>
    </location>
    <ligand>
        <name>NADPH</name>
        <dbReference type="ChEBI" id="CHEBI:57783"/>
    </ligand>
</feature>
<dbReference type="InterPro" id="IPR013328">
    <property type="entry name" value="6PGD_dom2"/>
</dbReference>
<evidence type="ECO:0000256" key="4">
    <source>
        <dbReference type="ARBA" id="ARBA00022741"/>
    </source>
</evidence>
<proteinExistence type="inferred from homology"/>
<feature type="binding site" evidence="11">
    <location>
        <position position="238"/>
    </location>
    <ligand>
        <name>sn-glycerol 3-phosphate</name>
        <dbReference type="ChEBI" id="CHEBI:57597"/>
    </ligand>
</feature>
<evidence type="ECO:0000256" key="2">
    <source>
        <dbReference type="ARBA" id="ARBA00022490"/>
    </source>
</evidence>
<feature type="binding site" evidence="11">
    <location>
        <position position="228"/>
    </location>
    <ligand>
        <name>sn-glycerol 3-phosphate</name>
        <dbReference type="ChEBI" id="CHEBI:57597"/>
    </ligand>
</feature>
<evidence type="ECO:0000256" key="9">
    <source>
        <dbReference type="ARBA" id="ARBA00023209"/>
    </source>
</evidence>
<keyword evidence="4 11" id="KW-0547">Nucleotide-binding</keyword>
<dbReference type="Gene3D" id="1.10.1040.10">
    <property type="entry name" value="N-(1-d-carboxylethyl)-l-norvaline Dehydrogenase, domain 2"/>
    <property type="match status" value="1"/>
</dbReference>
<feature type="binding site" evidence="11">
    <location>
        <position position="121"/>
    </location>
    <ligand>
        <name>sn-glycerol 3-phosphate</name>
        <dbReference type="ChEBI" id="CHEBI:57597"/>
    </ligand>
</feature>
<dbReference type="PROSITE" id="PS00957">
    <property type="entry name" value="NAD_G3PDH"/>
    <property type="match status" value="1"/>
</dbReference>
<feature type="binding site" evidence="13">
    <location>
        <position position="93"/>
    </location>
    <ligand>
        <name>substrate</name>
    </ligand>
</feature>
<dbReference type="InterPro" id="IPR011128">
    <property type="entry name" value="G3P_DH_NAD-dep_N"/>
</dbReference>
<evidence type="ECO:0000256" key="12">
    <source>
        <dbReference type="PIRSR" id="PIRSR000114-1"/>
    </source>
</evidence>
<dbReference type="STRING" id="760154.Sulba_1131"/>
<evidence type="ECO:0000256" key="1">
    <source>
        <dbReference type="ARBA" id="ARBA00011009"/>
    </source>
</evidence>
<dbReference type="Pfam" id="PF07479">
    <property type="entry name" value="NAD_Gly3P_dh_C"/>
    <property type="match status" value="1"/>
</dbReference>
<dbReference type="eggNOG" id="COG0240">
    <property type="taxonomic scope" value="Bacteria"/>
</dbReference>
<gene>
    <name evidence="11" type="primary">gpsA</name>
    <name evidence="17" type="ordered locus">Sulba_1131</name>
</gene>
<evidence type="ECO:0000259" key="16">
    <source>
        <dbReference type="Pfam" id="PF07479"/>
    </source>
</evidence>
<dbReference type="GO" id="GO:0141153">
    <property type="term" value="F:glycerol-3-phosphate dehydrogenase (NADP+) activity"/>
    <property type="evidence" value="ECO:0007669"/>
    <property type="project" value="RHEA"/>
</dbReference>
<dbReference type="EMBL" id="CP003333">
    <property type="protein sequence ID" value="AFL68427.1"/>
    <property type="molecule type" value="Genomic_DNA"/>
</dbReference>
<feature type="domain" description="Glycerol-3-phosphate dehydrogenase NAD-dependent C-terminal" evidence="16">
    <location>
        <begin position="164"/>
        <end position="301"/>
    </location>
</feature>
<comment type="catalytic activity">
    <reaction evidence="11">
        <text>sn-glycerol 3-phosphate + NADP(+) = dihydroxyacetone phosphate + NADPH + H(+)</text>
        <dbReference type="Rhea" id="RHEA:11096"/>
        <dbReference type="ChEBI" id="CHEBI:15378"/>
        <dbReference type="ChEBI" id="CHEBI:57597"/>
        <dbReference type="ChEBI" id="CHEBI:57642"/>
        <dbReference type="ChEBI" id="CHEBI:57783"/>
        <dbReference type="ChEBI" id="CHEBI:58349"/>
        <dbReference type="EC" id="1.1.1.94"/>
    </reaction>
</comment>
<feature type="binding site" evidence="11">
    <location>
        <position position="93"/>
    </location>
    <ligand>
        <name>NADPH</name>
        <dbReference type="ChEBI" id="CHEBI:57783"/>
    </ligand>
</feature>
<feature type="binding site" evidence="11">
    <location>
        <position position="263"/>
    </location>
    <ligand>
        <name>NADPH</name>
        <dbReference type="ChEBI" id="CHEBI:57783"/>
    </ligand>
</feature>
<comment type="function">
    <text evidence="11">Catalyzes the reduction of the glycolytic intermediate dihydroxyacetone phosphate (DHAP) to sn-glycerol 3-phosphate (G3P), the key precursor for phospholipid synthesis.</text>
</comment>
<evidence type="ECO:0000256" key="5">
    <source>
        <dbReference type="ARBA" id="ARBA00022857"/>
    </source>
</evidence>
<dbReference type="UniPathway" id="UPA00940"/>
<feature type="domain" description="Glycerol-3-phosphate dehydrogenase NAD-dependent N-terminal" evidence="15">
    <location>
        <begin position="53"/>
        <end position="143"/>
    </location>
</feature>
<dbReference type="PANTHER" id="PTHR11728:SF1">
    <property type="entry name" value="GLYCEROL-3-PHOSPHATE DEHYDROGENASE [NAD(+)] 2, CHLOROPLASTIC"/>
    <property type="match status" value="1"/>
</dbReference>
<dbReference type="KEGG" id="sba:Sulba_1131"/>
<organism evidence="17 18">
    <name type="scientific">Sulfurospirillum barnesii (strain ATCC 700032 / DSM 10660 / SES-3)</name>
    <dbReference type="NCBI Taxonomy" id="760154"/>
    <lineage>
        <taxon>Bacteria</taxon>
        <taxon>Pseudomonadati</taxon>
        <taxon>Campylobacterota</taxon>
        <taxon>Epsilonproteobacteria</taxon>
        <taxon>Campylobacterales</taxon>
        <taxon>Sulfurospirillaceae</taxon>
        <taxon>Sulfurospirillum</taxon>
    </lineage>
</organism>
<evidence type="ECO:0000256" key="13">
    <source>
        <dbReference type="PIRSR" id="PIRSR000114-2"/>
    </source>
</evidence>
<dbReference type="InterPro" id="IPR006168">
    <property type="entry name" value="G3P_DH_NAD-dep"/>
</dbReference>
<feature type="binding site" evidence="11">
    <location>
        <position position="93"/>
    </location>
    <ligand>
        <name>sn-glycerol 3-phosphate</name>
        <dbReference type="ChEBI" id="CHEBI:57597"/>
    </ligand>
</feature>
<reference evidence="17 18" key="1">
    <citation type="submission" date="2012-06" db="EMBL/GenBank/DDBJ databases">
        <title>Complete sequence of Sulfurospirillum barnesii SES-3.</title>
        <authorList>
            <consortium name="US DOE Joint Genome Institute"/>
            <person name="Lucas S."/>
            <person name="Han J."/>
            <person name="Lapidus A."/>
            <person name="Cheng J.-F."/>
            <person name="Goodwin L."/>
            <person name="Pitluck S."/>
            <person name="Peters L."/>
            <person name="Ovchinnikova G."/>
            <person name="Lu M."/>
            <person name="Detter J.C."/>
            <person name="Han C."/>
            <person name="Tapia R."/>
            <person name="Land M."/>
            <person name="Hauser L."/>
            <person name="Kyrpides N."/>
            <person name="Ivanova N."/>
            <person name="Pagani I."/>
            <person name="Stolz J."/>
            <person name="Arkin A."/>
            <person name="Dehal P."/>
            <person name="Oremland R."/>
            <person name="Saltikov C."/>
            <person name="Basu P."/>
            <person name="Hollibaugh J."/>
            <person name="Newman D."/>
            <person name="Stolyar S."/>
            <person name="Hazen T."/>
            <person name="Woyke T."/>
        </authorList>
    </citation>
    <scope>NUCLEOTIDE SEQUENCE [LARGE SCALE GENOMIC DNA]</scope>
    <source>
        <strain evidence="18">ATCC 700032 / DSM 10660 / SES-3</strain>
    </source>
</reference>
<dbReference type="SUPFAM" id="SSF51735">
    <property type="entry name" value="NAD(P)-binding Rossmann-fold domains"/>
    <property type="match status" value="1"/>
</dbReference>
<feature type="binding site" evidence="11">
    <location>
        <position position="239"/>
    </location>
    <ligand>
        <name>sn-glycerol 3-phosphate</name>
        <dbReference type="ChEBI" id="CHEBI:57597"/>
    </ligand>
</feature>
<dbReference type="PIRSF" id="PIRSF000114">
    <property type="entry name" value="Glycerol-3-P_dh"/>
    <property type="match status" value="1"/>
</dbReference>
<keyword evidence="8 11" id="KW-0443">Lipid metabolism</keyword>
<feature type="binding site" evidence="11">
    <location>
        <position position="265"/>
    </location>
    <ligand>
        <name>NADPH</name>
        <dbReference type="ChEBI" id="CHEBI:57783"/>
    </ligand>
</feature>
<feature type="binding site" evidence="11">
    <location>
        <position position="44"/>
    </location>
    <ligand>
        <name>NADPH</name>
        <dbReference type="ChEBI" id="CHEBI:57783"/>
    </ligand>
</feature>
<dbReference type="Proteomes" id="UP000006176">
    <property type="component" value="Chromosome"/>
</dbReference>
<dbReference type="GO" id="GO:0008654">
    <property type="term" value="P:phospholipid biosynthetic process"/>
    <property type="evidence" value="ECO:0007669"/>
    <property type="project" value="UniProtKB-KW"/>
</dbReference>
<feature type="binding site" evidence="11">
    <location>
        <position position="63"/>
    </location>
    <ligand>
        <name>NADPH</name>
        <dbReference type="ChEBI" id="CHEBI:57783"/>
    </ligand>
</feature>
<dbReference type="GO" id="GO:0046168">
    <property type="term" value="P:glycerol-3-phosphate catabolic process"/>
    <property type="evidence" value="ECO:0007669"/>
    <property type="project" value="InterPro"/>
</dbReference>
<comment type="catalytic activity">
    <reaction evidence="11">
        <text>sn-glycerol 3-phosphate + NAD(+) = dihydroxyacetone phosphate + NADH + H(+)</text>
        <dbReference type="Rhea" id="RHEA:11092"/>
        <dbReference type="ChEBI" id="CHEBI:15378"/>
        <dbReference type="ChEBI" id="CHEBI:57540"/>
        <dbReference type="ChEBI" id="CHEBI:57597"/>
        <dbReference type="ChEBI" id="CHEBI:57642"/>
        <dbReference type="ChEBI" id="CHEBI:57945"/>
        <dbReference type="EC" id="1.1.1.94"/>
    </reaction>
</comment>
<keyword evidence="3 11" id="KW-0444">Lipid biosynthesis</keyword>
<dbReference type="HOGENOM" id="CLU_033449_0_2_7"/>
<dbReference type="FunFam" id="1.10.1040.10:FF:000025">
    <property type="entry name" value="Glycerol-3-phosphate dehydrogenase [NAD(P)+]"/>
    <property type="match status" value="1"/>
</dbReference>
<protein>
    <recommendedName>
        <fullName evidence="11">Glycerol-3-phosphate dehydrogenase [NAD(P)+]</fullName>
        <ecNumber evidence="11">1.1.1.94</ecNumber>
    </recommendedName>
    <alternativeName>
        <fullName evidence="11">NAD(P)(+)-dependent glycerol-3-phosphate dehydrogenase</fullName>
    </alternativeName>
    <alternativeName>
        <fullName evidence="11">NAD(P)H-dependent dihydroxyacetone-phosphate reductase</fullName>
    </alternativeName>
</protein>
<keyword evidence="9 11" id="KW-0594">Phospholipid biosynthesis</keyword>
<feature type="binding site" evidence="11">
    <location>
        <position position="175"/>
    </location>
    <ligand>
        <name>sn-glycerol 3-phosphate</name>
        <dbReference type="ChEBI" id="CHEBI:57597"/>
    </ligand>
</feature>
<feature type="binding site" evidence="11">
    <location>
        <position position="239"/>
    </location>
    <ligand>
        <name>NADPH</name>
        <dbReference type="ChEBI" id="CHEBI:57783"/>
    </ligand>
</feature>
<dbReference type="SUPFAM" id="SSF48179">
    <property type="entry name" value="6-phosphogluconate dehydrogenase C-terminal domain-like"/>
    <property type="match status" value="1"/>
</dbReference>
<evidence type="ECO:0000256" key="14">
    <source>
        <dbReference type="PIRSR" id="PIRSR000114-3"/>
    </source>
</evidence>